<feature type="compositionally biased region" description="Polar residues" evidence="1">
    <location>
        <begin position="15"/>
        <end position="42"/>
    </location>
</feature>
<dbReference type="OrthoDB" id="1562195at2759"/>
<dbReference type="Proteomes" id="UP000799440">
    <property type="component" value="Unassembled WGS sequence"/>
</dbReference>
<dbReference type="GO" id="GO:0006325">
    <property type="term" value="P:chromatin organization"/>
    <property type="evidence" value="ECO:0007669"/>
    <property type="project" value="TreeGrafter"/>
</dbReference>
<dbReference type="InterPro" id="IPR048337">
    <property type="entry name" value="FAM50A/XAP5_C"/>
</dbReference>
<evidence type="ECO:0000259" key="2">
    <source>
        <dbReference type="Pfam" id="PF04921"/>
    </source>
</evidence>
<feature type="domain" description="FAM50A/XAP5 C-terminal" evidence="2">
    <location>
        <begin position="194"/>
        <end position="372"/>
    </location>
</feature>
<reference evidence="3" key="1">
    <citation type="journal article" date="2020" name="Stud. Mycol.">
        <title>101 Dothideomycetes genomes: a test case for predicting lifestyles and emergence of pathogens.</title>
        <authorList>
            <person name="Haridas S."/>
            <person name="Albert R."/>
            <person name="Binder M."/>
            <person name="Bloem J."/>
            <person name="Labutti K."/>
            <person name="Salamov A."/>
            <person name="Andreopoulos B."/>
            <person name="Baker S."/>
            <person name="Barry K."/>
            <person name="Bills G."/>
            <person name="Bluhm B."/>
            <person name="Cannon C."/>
            <person name="Castanera R."/>
            <person name="Culley D."/>
            <person name="Daum C."/>
            <person name="Ezra D."/>
            <person name="Gonzalez J."/>
            <person name="Henrissat B."/>
            <person name="Kuo A."/>
            <person name="Liang C."/>
            <person name="Lipzen A."/>
            <person name="Lutzoni F."/>
            <person name="Magnuson J."/>
            <person name="Mondo S."/>
            <person name="Nolan M."/>
            <person name="Ohm R."/>
            <person name="Pangilinan J."/>
            <person name="Park H.-J."/>
            <person name="Ramirez L."/>
            <person name="Alfaro M."/>
            <person name="Sun H."/>
            <person name="Tritt A."/>
            <person name="Yoshinaga Y."/>
            <person name="Zwiers L.-H."/>
            <person name="Turgeon B."/>
            <person name="Goodwin S."/>
            <person name="Spatafora J."/>
            <person name="Crous P."/>
            <person name="Grigoriev I."/>
        </authorList>
    </citation>
    <scope>NUCLEOTIDE SEQUENCE</scope>
    <source>
        <strain evidence="3">CBS 119925</strain>
    </source>
</reference>
<organism evidence="3 4">
    <name type="scientific">Sporormia fimetaria CBS 119925</name>
    <dbReference type="NCBI Taxonomy" id="1340428"/>
    <lineage>
        <taxon>Eukaryota</taxon>
        <taxon>Fungi</taxon>
        <taxon>Dikarya</taxon>
        <taxon>Ascomycota</taxon>
        <taxon>Pezizomycotina</taxon>
        <taxon>Dothideomycetes</taxon>
        <taxon>Pleosporomycetidae</taxon>
        <taxon>Pleosporales</taxon>
        <taxon>Sporormiaceae</taxon>
        <taxon>Sporormia</taxon>
    </lineage>
</organism>
<evidence type="ECO:0000256" key="1">
    <source>
        <dbReference type="SAM" id="MobiDB-lite"/>
    </source>
</evidence>
<feature type="compositionally biased region" description="Polar residues" evidence="1">
    <location>
        <begin position="120"/>
        <end position="140"/>
    </location>
</feature>
<evidence type="ECO:0000313" key="4">
    <source>
        <dbReference type="Proteomes" id="UP000799440"/>
    </source>
</evidence>
<dbReference type="Pfam" id="PF04921">
    <property type="entry name" value="XAP5"/>
    <property type="match status" value="1"/>
</dbReference>
<gene>
    <name evidence="3" type="ORF">M011DRAFT_460335</name>
</gene>
<evidence type="ECO:0000313" key="3">
    <source>
        <dbReference type="EMBL" id="KAF2745144.1"/>
    </source>
</evidence>
<name>A0A6A6V5Z8_9PLEO</name>
<keyword evidence="4" id="KW-1185">Reference proteome</keyword>
<dbReference type="GO" id="GO:0005634">
    <property type="term" value="C:nucleus"/>
    <property type="evidence" value="ECO:0007669"/>
    <property type="project" value="InterPro"/>
</dbReference>
<sequence length="385" mass="42774">MGSSYQLSYSASMNMVTSTAPSTDPSRTGTPANSRFTSQSATAEDLLKEQTVGLVGLDDFRKRRAEALERREREGTNARSGTVTPKDDPASSKPLFKKKRKIAAKGKLSFGIEDDEETESAASTVPSSRSGTPAYSANVGSESDIRLPKKKLSANAKIGVKPRVMTKSALAREAEQADLARKDFIALRDAVKATEVVIPFVFYDGTNIPGGRCRVKKGDNIWLFLDKARKLGAELGVGGDKSRREWARVSIDDLMLVRDEVIIPHHYDFYHFLFNRIPGRNGPIFDYSADATTATPVSADVEASDISDYNPLMRPGEKKEKQPVVPEEELEGYNDDATVTKVVDRRWYERNKHIFPASVWEEYNPEKDLAKSQRKDAEGNTFFFS</sequence>
<dbReference type="AlphaFoldDB" id="A0A6A6V5Z8"/>
<proteinExistence type="predicted"/>
<feature type="compositionally biased region" description="Basic and acidic residues" evidence="1">
    <location>
        <begin position="58"/>
        <end position="76"/>
    </location>
</feature>
<protein>
    <submittedName>
        <fullName evidence="3">XAP5-domain-containing protein</fullName>
    </submittedName>
</protein>
<dbReference type="PANTHER" id="PTHR12722">
    <property type="entry name" value="XAP-5 PROTEIN-RELATED"/>
    <property type="match status" value="1"/>
</dbReference>
<dbReference type="PANTHER" id="PTHR12722:SF0">
    <property type="entry name" value="PROTEIN FAM50A"/>
    <property type="match status" value="1"/>
</dbReference>
<dbReference type="InterPro" id="IPR007005">
    <property type="entry name" value="XAP5"/>
</dbReference>
<dbReference type="EMBL" id="MU006584">
    <property type="protein sequence ID" value="KAF2745144.1"/>
    <property type="molecule type" value="Genomic_DNA"/>
</dbReference>
<accession>A0A6A6V5Z8</accession>
<feature type="region of interest" description="Disordered" evidence="1">
    <location>
        <begin position="308"/>
        <end position="328"/>
    </location>
</feature>
<feature type="region of interest" description="Disordered" evidence="1">
    <location>
        <begin position="113"/>
        <end position="140"/>
    </location>
</feature>
<feature type="region of interest" description="Disordered" evidence="1">
    <location>
        <begin position="15"/>
        <end position="94"/>
    </location>
</feature>